<keyword evidence="3" id="KW-1185">Reference proteome</keyword>
<gene>
    <name evidence="2" type="ORF">SAMN05421780_11365</name>
</gene>
<sequence>MDKIISTEPNWIITTLIGTVIGYLYPYFIKGIIYIGRLLFTKHYLTGQWNSYYQIWENNLAVIKHEKWTVSLGYNSKLKVKIKTVAEGNLNYSGELTEERGHLIVTLKAKEYDERVFGRYPIPIPSNDATVVGLWLGVDFNAHATVGANILSRIELDNEKIIILLREYTEVDTENEMIRLKH</sequence>
<feature type="transmembrane region" description="Helical" evidence="1">
    <location>
        <begin position="12"/>
        <end position="35"/>
    </location>
</feature>
<keyword evidence="1" id="KW-0472">Membrane</keyword>
<dbReference type="OrthoDB" id="9932580at2"/>
<dbReference type="STRING" id="927664.SAMN05421780_11365"/>
<dbReference type="AlphaFoldDB" id="A0A1I1N9T9"/>
<organism evidence="2 3">
    <name type="scientific">Flexibacter flexilis DSM 6793</name>
    <dbReference type="NCBI Taxonomy" id="927664"/>
    <lineage>
        <taxon>Bacteria</taxon>
        <taxon>Pseudomonadati</taxon>
        <taxon>Bacteroidota</taxon>
        <taxon>Cytophagia</taxon>
        <taxon>Cytophagales</taxon>
        <taxon>Flexibacteraceae</taxon>
        <taxon>Flexibacter</taxon>
    </lineage>
</organism>
<accession>A0A1I1N9T9</accession>
<evidence type="ECO:0008006" key="4">
    <source>
        <dbReference type="Google" id="ProtNLM"/>
    </source>
</evidence>
<evidence type="ECO:0000313" key="2">
    <source>
        <dbReference type="EMBL" id="SFC94441.1"/>
    </source>
</evidence>
<protein>
    <recommendedName>
        <fullName evidence="4">SMODS-associating 2TM beta-strand rich effector domain-containing protein</fullName>
    </recommendedName>
</protein>
<reference evidence="2 3" key="1">
    <citation type="submission" date="2016-10" db="EMBL/GenBank/DDBJ databases">
        <authorList>
            <person name="de Groot N.N."/>
        </authorList>
    </citation>
    <scope>NUCLEOTIDE SEQUENCE [LARGE SCALE GENOMIC DNA]</scope>
    <source>
        <strain evidence="2 3">DSM 6793</strain>
    </source>
</reference>
<evidence type="ECO:0000256" key="1">
    <source>
        <dbReference type="SAM" id="Phobius"/>
    </source>
</evidence>
<proteinExistence type="predicted"/>
<keyword evidence="1" id="KW-0812">Transmembrane</keyword>
<name>A0A1I1N9T9_9BACT</name>
<dbReference type="Proteomes" id="UP000199514">
    <property type="component" value="Unassembled WGS sequence"/>
</dbReference>
<keyword evidence="1" id="KW-1133">Transmembrane helix</keyword>
<dbReference type="EMBL" id="FOLE01000013">
    <property type="protein sequence ID" value="SFC94441.1"/>
    <property type="molecule type" value="Genomic_DNA"/>
</dbReference>
<dbReference type="RefSeq" id="WP_091516366.1">
    <property type="nucleotide sequence ID" value="NZ_FOLE01000013.1"/>
</dbReference>
<evidence type="ECO:0000313" key="3">
    <source>
        <dbReference type="Proteomes" id="UP000199514"/>
    </source>
</evidence>